<proteinExistence type="inferred from homology"/>
<dbReference type="GO" id="GO:0008233">
    <property type="term" value="F:peptidase activity"/>
    <property type="evidence" value="ECO:0007669"/>
    <property type="project" value="UniProtKB-KW"/>
</dbReference>
<dbReference type="GO" id="GO:0106300">
    <property type="term" value="P:protein-DNA covalent cross-linking repair"/>
    <property type="evidence" value="ECO:0007669"/>
    <property type="project" value="InterPro"/>
</dbReference>
<dbReference type="SUPFAM" id="SSF143081">
    <property type="entry name" value="BB1717-like"/>
    <property type="match status" value="1"/>
</dbReference>
<dbReference type="EC" id="3.4.-.-" evidence="8"/>
<accession>A0AAE3QKH4</accession>
<evidence type="ECO:0000256" key="5">
    <source>
        <dbReference type="ARBA" id="ARBA00023124"/>
    </source>
</evidence>
<reference evidence="9" key="1">
    <citation type="submission" date="2023-05" db="EMBL/GenBank/DDBJ databases">
        <authorList>
            <person name="Zhang X."/>
        </authorList>
    </citation>
    <scope>NUCLEOTIDE SEQUENCE</scope>
    <source>
        <strain evidence="9">YF14B1</strain>
    </source>
</reference>
<keyword evidence="4 8" id="KW-0378">Hydrolase</keyword>
<dbReference type="Gene3D" id="3.90.1680.10">
    <property type="entry name" value="SOS response associated peptidase-like"/>
    <property type="match status" value="1"/>
</dbReference>
<comment type="similarity">
    <text evidence="1 8">Belongs to the SOS response-associated peptidase family.</text>
</comment>
<dbReference type="Proteomes" id="UP001241110">
    <property type="component" value="Unassembled WGS sequence"/>
</dbReference>
<dbReference type="InterPro" id="IPR003738">
    <property type="entry name" value="SRAP"/>
</dbReference>
<sequence>MCGRYSIILEEESLTRAFHAQLSQDFPPHYNAAPGQSLPVITNEKTSQVQLFRWGFIPQWAKEENVGYKMINARLDGIEEKTSFKKAFQSQHCLVLANSFFEWKQSSSGKNGKTPYLIKPRDQDLFAMAGIWNRWTNYTTGEEISSFAIITTEANELMGSIHERMPVILSSEQASGWINPSLSIDKQKALLTQYDSEQMDAYEVTREVNKAYNDYPQLLEPLGDSIRIQTGSVS</sequence>
<dbReference type="AlphaFoldDB" id="A0AAE3QKH4"/>
<organism evidence="9 10">
    <name type="scientific">Xanthocytophaga flava</name>
    <dbReference type="NCBI Taxonomy" id="3048013"/>
    <lineage>
        <taxon>Bacteria</taxon>
        <taxon>Pseudomonadati</taxon>
        <taxon>Bacteroidota</taxon>
        <taxon>Cytophagia</taxon>
        <taxon>Cytophagales</taxon>
        <taxon>Rhodocytophagaceae</taxon>
        <taxon>Xanthocytophaga</taxon>
    </lineage>
</organism>
<dbReference type="EMBL" id="JASJOS010000001">
    <property type="protein sequence ID" value="MDJ1479150.1"/>
    <property type="molecule type" value="Genomic_DNA"/>
</dbReference>
<keyword evidence="7" id="KW-0456">Lyase</keyword>
<protein>
    <recommendedName>
        <fullName evidence="8">Abasic site processing protein</fullName>
        <ecNumber evidence="8">3.4.-.-</ecNumber>
    </recommendedName>
</protein>
<dbReference type="PANTHER" id="PTHR13604:SF0">
    <property type="entry name" value="ABASIC SITE PROCESSING PROTEIN HMCES"/>
    <property type="match status" value="1"/>
</dbReference>
<evidence type="ECO:0000313" key="10">
    <source>
        <dbReference type="Proteomes" id="UP001241110"/>
    </source>
</evidence>
<evidence type="ECO:0000256" key="8">
    <source>
        <dbReference type="RuleBase" id="RU364100"/>
    </source>
</evidence>
<evidence type="ECO:0000256" key="1">
    <source>
        <dbReference type="ARBA" id="ARBA00008136"/>
    </source>
</evidence>
<evidence type="ECO:0000256" key="4">
    <source>
        <dbReference type="ARBA" id="ARBA00022801"/>
    </source>
</evidence>
<dbReference type="GO" id="GO:0016829">
    <property type="term" value="F:lyase activity"/>
    <property type="evidence" value="ECO:0007669"/>
    <property type="project" value="UniProtKB-KW"/>
</dbReference>
<name>A0AAE3QKH4_9BACT</name>
<comment type="caution">
    <text evidence="9">The sequence shown here is derived from an EMBL/GenBank/DDBJ whole genome shotgun (WGS) entry which is preliminary data.</text>
</comment>
<evidence type="ECO:0000313" key="9">
    <source>
        <dbReference type="EMBL" id="MDJ1479150.1"/>
    </source>
</evidence>
<keyword evidence="2 8" id="KW-0645">Protease</keyword>
<keyword evidence="3" id="KW-0227">DNA damage</keyword>
<dbReference type="GO" id="GO:0006508">
    <property type="term" value="P:proteolysis"/>
    <property type="evidence" value="ECO:0007669"/>
    <property type="project" value="UniProtKB-KW"/>
</dbReference>
<keyword evidence="6" id="KW-0238">DNA-binding</keyword>
<dbReference type="InterPro" id="IPR036590">
    <property type="entry name" value="SRAP-like"/>
</dbReference>
<keyword evidence="5" id="KW-0190">Covalent protein-DNA linkage</keyword>
<dbReference type="GO" id="GO:0003697">
    <property type="term" value="F:single-stranded DNA binding"/>
    <property type="evidence" value="ECO:0007669"/>
    <property type="project" value="InterPro"/>
</dbReference>
<evidence type="ECO:0000256" key="7">
    <source>
        <dbReference type="ARBA" id="ARBA00023239"/>
    </source>
</evidence>
<dbReference type="RefSeq" id="WP_313975096.1">
    <property type="nucleotide sequence ID" value="NZ_JASJOS010000001.1"/>
</dbReference>
<evidence type="ECO:0000256" key="2">
    <source>
        <dbReference type="ARBA" id="ARBA00022670"/>
    </source>
</evidence>
<gene>
    <name evidence="9" type="ORF">QNI16_01565</name>
</gene>
<evidence type="ECO:0000256" key="6">
    <source>
        <dbReference type="ARBA" id="ARBA00023125"/>
    </source>
</evidence>
<dbReference type="Pfam" id="PF02586">
    <property type="entry name" value="SRAP"/>
    <property type="match status" value="1"/>
</dbReference>
<evidence type="ECO:0000256" key="3">
    <source>
        <dbReference type="ARBA" id="ARBA00022763"/>
    </source>
</evidence>
<dbReference type="PANTHER" id="PTHR13604">
    <property type="entry name" value="DC12-RELATED"/>
    <property type="match status" value="1"/>
</dbReference>